<dbReference type="RefSeq" id="WP_132190205.1">
    <property type="nucleotide sequence ID" value="NZ_SLWM01000003.1"/>
</dbReference>
<name>A0ABY2BPD4_9ACTN</name>
<sequence length="74" mass="8071">MTDSAVRPELDLRSILGLDLPAHVVALVDDGCRSAWLIGHLHCGNGWIALIQYTDAGGHELTRRVPFDQLGPHC</sequence>
<accession>A0ABY2BPD4</accession>
<evidence type="ECO:0000313" key="2">
    <source>
        <dbReference type="Proteomes" id="UP000295818"/>
    </source>
</evidence>
<comment type="caution">
    <text evidence="1">The sequence shown here is derived from an EMBL/GenBank/DDBJ whole genome shotgun (WGS) entry which is preliminary data.</text>
</comment>
<keyword evidence="2" id="KW-1185">Reference proteome</keyword>
<gene>
    <name evidence="1" type="ORF">EV644_10315</name>
</gene>
<evidence type="ECO:0000313" key="1">
    <source>
        <dbReference type="EMBL" id="TCO27320.1"/>
    </source>
</evidence>
<proteinExistence type="predicted"/>
<reference evidence="1 2" key="1">
    <citation type="journal article" date="2015" name="Stand. Genomic Sci.">
        <title>Genomic Encyclopedia of Bacterial and Archaeal Type Strains, Phase III: the genomes of soil and plant-associated and newly described type strains.</title>
        <authorList>
            <person name="Whitman W.B."/>
            <person name="Woyke T."/>
            <person name="Klenk H.P."/>
            <person name="Zhou Y."/>
            <person name="Lilburn T.G."/>
            <person name="Beck B.J."/>
            <person name="De Vos P."/>
            <person name="Vandamme P."/>
            <person name="Eisen J.A."/>
            <person name="Garrity G."/>
            <person name="Hugenholtz P."/>
            <person name="Kyrpides N.C."/>
        </authorList>
    </citation>
    <scope>NUCLEOTIDE SEQUENCE [LARGE SCALE GENOMIC DNA]</scope>
    <source>
        <strain evidence="1 2">VKM Ac-2538</strain>
    </source>
</reference>
<organism evidence="1 2">
    <name type="scientific">Kribbella orskensis</name>
    <dbReference type="NCBI Taxonomy" id="2512216"/>
    <lineage>
        <taxon>Bacteria</taxon>
        <taxon>Bacillati</taxon>
        <taxon>Actinomycetota</taxon>
        <taxon>Actinomycetes</taxon>
        <taxon>Propionibacteriales</taxon>
        <taxon>Kribbellaceae</taxon>
        <taxon>Kribbella</taxon>
    </lineage>
</organism>
<dbReference type="Proteomes" id="UP000295818">
    <property type="component" value="Unassembled WGS sequence"/>
</dbReference>
<dbReference type="EMBL" id="SLWM01000003">
    <property type="protein sequence ID" value="TCO27320.1"/>
    <property type="molecule type" value="Genomic_DNA"/>
</dbReference>
<protein>
    <submittedName>
        <fullName evidence="1">Uncharacterized protein</fullName>
    </submittedName>
</protein>